<dbReference type="AlphaFoldDB" id="A0AAE5GS78"/>
<protein>
    <submittedName>
        <fullName evidence="2">Uncharacterized protein</fullName>
    </submittedName>
</protein>
<dbReference type="InterPro" id="IPR050010">
    <property type="entry name" value="ETEC_3214_dom"/>
</dbReference>
<sequence>MKIENLIGWLKKNPVILVLSVIVVVMSSVVTLFDGATKLYGIYQTTIGHNSELDKKLNSLNVEVDIGYFNSILGMPAIKNQRRINQVYYSFESIENMDDPKQVEEEHLYNEYFYINEDYYVQVVTDEKDKVGMYSITARSANYIPEIKTDRGETIYLGKSTYTELKRKPQKVAGLLGMNLKHFNYYEVYLFDPGNYRYAVYSSSPVGHFENVGDLDWEIGNIFAESFSVDDKDFPMHSKHQAFRKTTTINTYSVTTPWFHGIDLTDEGVNYGGRQINFGPHVDQVSMIK</sequence>
<evidence type="ECO:0000313" key="3">
    <source>
        <dbReference type="Proteomes" id="UP000572722"/>
    </source>
</evidence>
<comment type="caution">
    <text evidence="2">The sequence shown here is derived from an EMBL/GenBank/DDBJ whole genome shotgun (WGS) entry which is preliminary data.</text>
</comment>
<dbReference type="RefSeq" id="WP_171323592.1">
    <property type="nucleotide sequence ID" value="NZ_VTXO01000006.1"/>
</dbReference>
<gene>
    <name evidence="2" type="ORF">F0237_16045</name>
</gene>
<dbReference type="EMBL" id="VTXO01000006">
    <property type="protein sequence ID" value="NOI82179.1"/>
    <property type="molecule type" value="Genomic_DNA"/>
</dbReference>
<dbReference type="Proteomes" id="UP000572722">
    <property type="component" value="Unassembled WGS sequence"/>
</dbReference>
<evidence type="ECO:0000313" key="2">
    <source>
        <dbReference type="EMBL" id="NOI82179.1"/>
    </source>
</evidence>
<reference evidence="2 3" key="1">
    <citation type="submission" date="2019-08" db="EMBL/GenBank/DDBJ databases">
        <title>Draft genome sequencing and comparative genomics of hatchery-associated Vibrios.</title>
        <authorList>
            <person name="Kehlet-Delgado H."/>
            <person name="Mueller R.S."/>
        </authorList>
    </citation>
    <scope>NUCLEOTIDE SEQUENCE [LARGE SCALE GENOMIC DNA]</scope>
    <source>
        <strain evidence="2 3">01-65-5-1</strain>
    </source>
</reference>
<keyword evidence="1" id="KW-0472">Membrane</keyword>
<name>A0AAE5GS78_9VIBR</name>
<dbReference type="NCBIfam" id="NF043066">
    <property type="entry name" value="ETEC_3214_dom"/>
    <property type="match status" value="1"/>
</dbReference>
<evidence type="ECO:0000256" key="1">
    <source>
        <dbReference type="SAM" id="Phobius"/>
    </source>
</evidence>
<keyword evidence="1" id="KW-1133">Transmembrane helix</keyword>
<organism evidence="2 3">
    <name type="scientific">Vibrio tubiashii</name>
    <dbReference type="NCBI Taxonomy" id="29498"/>
    <lineage>
        <taxon>Bacteria</taxon>
        <taxon>Pseudomonadati</taxon>
        <taxon>Pseudomonadota</taxon>
        <taxon>Gammaproteobacteria</taxon>
        <taxon>Vibrionales</taxon>
        <taxon>Vibrionaceae</taxon>
        <taxon>Vibrio</taxon>
        <taxon>Vibrio oreintalis group</taxon>
    </lineage>
</organism>
<feature type="transmembrane region" description="Helical" evidence="1">
    <location>
        <begin position="15"/>
        <end position="33"/>
    </location>
</feature>
<accession>A0AAE5GS78</accession>
<keyword evidence="1" id="KW-0812">Transmembrane</keyword>
<proteinExistence type="predicted"/>